<gene>
    <name evidence="6" type="ORF">FHX47_000890</name>
</gene>
<dbReference type="GO" id="GO:0015833">
    <property type="term" value="P:peptide transport"/>
    <property type="evidence" value="ECO:0007669"/>
    <property type="project" value="TreeGrafter"/>
</dbReference>
<keyword evidence="3" id="KW-0732">Signal</keyword>
<dbReference type="Gene3D" id="3.90.76.10">
    <property type="entry name" value="Dipeptide-binding Protein, Domain 1"/>
    <property type="match status" value="1"/>
</dbReference>
<dbReference type="AlphaFoldDB" id="A0A7W5XNZ2"/>
<feature type="compositionally biased region" description="Polar residues" evidence="4">
    <location>
        <begin position="25"/>
        <end position="38"/>
    </location>
</feature>
<evidence type="ECO:0000259" key="5">
    <source>
        <dbReference type="Pfam" id="PF00496"/>
    </source>
</evidence>
<reference evidence="6 7" key="1">
    <citation type="submission" date="2020-08" db="EMBL/GenBank/DDBJ databases">
        <title>Sequencing the genomes of 1000 actinobacteria strains.</title>
        <authorList>
            <person name="Klenk H.-P."/>
        </authorList>
    </citation>
    <scope>NUCLEOTIDE SEQUENCE [LARGE SCALE GENOMIC DNA]</scope>
    <source>
        <strain evidence="6 7">DSM 28238</strain>
    </source>
</reference>
<evidence type="ECO:0000256" key="3">
    <source>
        <dbReference type="ARBA" id="ARBA00022729"/>
    </source>
</evidence>
<dbReference type="InterPro" id="IPR000914">
    <property type="entry name" value="SBP_5_dom"/>
</dbReference>
<evidence type="ECO:0000256" key="1">
    <source>
        <dbReference type="ARBA" id="ARBA00005695"/>
    </source>
</evidence>
<dbReference type="Gene3D" id="3.10.105.10">
    <property type="entry name" value="Dipeptide-binding Protein, Domain 3"/>
    <property type="match status" value="1"/>
</dbReference>
<keyword evidence="2" id="KW-0813">Transport</keyword>
<evidence type="ECO:0000313" key="6">
    <source>
        <dbReference type="EMBL" id="MBB3667297.1"/>
    </source>
</evidence>
<accession>A0A7W5XNZ2</accession>
<dbReference type="PANTHER" id="PTHR30290:SF9">
    <property type="entry name" value="OLIGOPEPTIDE-BINDING PROTEIN APPA"/>
    <property type="match status" value="1"/>
</dbReference>
<sequence>MAPMNALSRRHFLGAASAAGGAVTLSSGTAAPAPSSQETNDESARREGRIVVASMSAPQSLDPGLSTDTETQRILRQIFEPLLGIEPDTGAVAALLATNWQISDDELTYTFTLRNDVAFHDGSELTAEVVAANIERTGRLDYLYGFGNISRSTALAFPTVFGGFIGSDACVLESVEAADSRTVVITLSEPVAFLLQAMTLPAFGIASAAVLTDSDPGLVSRTPVGTGPYRFVPTEDQDTMLETNSDYWGSLNGPDEVVVRPLPKSFDRLRELNRGEVDVYDGITADSLRSLLQAGRLILQRDPFSVLYLGFNMAHPVMADDDVRQAAALAINRQALVEDYFLDGTRPAYQFTPPAMGVHSDAAEPYSYDLAEAQEMLQDSDYDGEPLTFYYPIATTRNYLPRPEHVFASIAADLTAAGFTIVPKPVRWDDGYIDQLMGDGDRAMHLLGRSGGFRSPHAFLGRLFGQVSREFNYTNEELSELLRDARAETEEEPRTELYREAAEVIAEDLPALPLAYPISGLALGPRVADYPMSPVLNERFNEIVLNEQQ</sequence>
<dbReference type="Gene3D" id="3.40.190.10">
    <property type="entry name" value="Periplasmic binding protein-like II"/>
    <property type="match status" value="1"/>
</dbReference>
<dbReference type="EMBL" id="JACIBT010000001">
    <property type="protein sequence ID" value="MBB3667297.1"/>
    <property type="molecule type" value="Genomic_DNA"/>
</dbReference>
<name>A0A7W5XNZ2_9MICC</name>
<dbReference type="PIRSF" id="PIRSF002741">
    <property type="entry name" value="MppA"/>
    <property type="match status" value="1"/>
</dbReference>
<dbReference type="GO" id="GO:0043190">
    <property type="term" value="C:ATP-binding cassette (ABC) transporter complex"/>
    <property type="evidence" value="ECO:0007669"/>
    <property type="project" value="InterPro"/>
</dbReference>
<dbReference type="GO" id="GO:1904680">
    <property type="term" value="F:peptide transmembrane transporter activity"/>
    <property type="evidence" value="ECO:0007669"/>
    <property type="project" value="TreeGrafter"/>
</dbReference>
<comment type="similarity">
    <text evidence="1">Belongs to the bacterial solute-binding protein 5 family.</text>
</comment>
<comment type="caution">
    <text evidence="6">The sequence shown here is derived from an EMBL/GenBank/DDBJ whole genome shotgun (WGS) entry which is preliminary data.</text>
</comment>
<keyword evidence="7" id="KW-1185">Reference proteome</keyword>
<evidence type="ECO:0000256" key="2">
    <source>
        <dbReference type="ARBA" id="ARBA00022448"/>
    </source>
</evidence>
<feature type="domain" description="Solute-binding protein family 5" evidence="5">
    <location>
        <begin position="93"/>
        <end position="466"/>
    </location>
</feature>
<dbReference type="GO" id="GO:0042597">
    <property type="term" value="C:periplasmic space"/>
    <property type="evidence" value="ECO:0007669"/>
    <property type="project" value="UniProtKB-ARBA"/>
</dbReference>
<dbReference type="PROSITE" id="PS51318">
    <property type="entry name" value="TAT"/>
    <property type="match status" value="1"/>
</dbReference>
<dbReference type="Proteomes" id="UP000547528">
    <property type="component" value="Unassembled WGS sequence"/>
</dbReference>
<organism evidence="6 7">
    <name type="scientific">Garicola koreensis</name>
    <dbReference type="NCBI Taxonomy" id="1262554"/>
    <lineage>
        <taxon>Bacteria</taxon>
        <taxon>Bacillati</taxon>
        <taxon>Actinomycetota</taxon>
        <taxon>Actinomycetes</taxon>
        <taxon>Micrococcales</taxon>
        <taxon>Micrococcaceae</taxon>
        <taxon>Garicola</taxon>
    </lineage>
</organism>
<dbReference type="NCBIfam" id="TIGR01409">
    <property type="entry name" value="TAT_signal_seq"/>
    <property type="match status" value="1"/>
</dbReference>
<feature type="region of interest" description="Disordered" evidence="4">
    <location>
        <begin position="25"/>
        <end position="46"/>
    </location>
</feature>
<protein>
    <submittedName>
        <fullName evidence="6">Peptide/nickel transport system substrate-binding protein</fullName>
    </submittedName>
</protein>
<proteinExistence type="inferred from homology"/>
<dbReference type="InterPro" id="IPR019546">
    <property type="entry name" value="TAT_signal_bac_arc"/>
</dbReference>
<dbReference type="InterPro" id="IPR030678">
    <property type="entry name" value="Peptide/Ni-bd"/>
</dbReference>
<dbReference type="SUPFAM" id="SSF53850">
    <property type="entry name" value="Periplasmic binding protein-like II"/>
    <property type="match status" value="1"/>
</dbReference>
<dbReference type="InterPro" id="IPR039424">
    <property type="entry name" value="SBP_5"/>
</dbReference>
<evidence type="ECO:0000256" key="4">
    <source>
        <dbReference type="SAM" id="MobiDB-lite"/>
    </source>
</evidence>
<evidence type="ECO:0000313" key="7">
    <source>
        <dbReference type="Proteomes" id="UP000547528"/>
    </source>
</evidence>
<dbReference type="PANTHER" id="PTHR30290">
    <property type="entry name" value="PERIPLASMIC BINDING COMPONENT OF ABC TRANSPORTER"/>
    <property type="match status" value="1"/>
</dbReference>
<dbReference type="InterPro" id="IPR006311">
    <property type="entry name" value="TAT_signal"/>
</dbReference>
<dbReference type="Pfam" id="PF00496">
    <property type="entry name" value="SBP_bac_5"/>
    <property type="match status" value="1"/>
</dbReference>